<comment type="caution">
    <text evidence="1">The sequence shown here is derived from an EMBL/GenBank/DDBJ whole genome shotgun (WGS) entry which is preliminary data.</text>
</comment>
<gene>
    <name evidence="1" type="ORF">KACC15558_31730</name>
</gene>
<organism evidence="1 2">
    <name type="scientific">Brevibacterium ammoniilyticum</name>
    <dbReference type="NCBI Taxonomy" id="1046555"/>
    <lineage>
        <taxon>Bacteria</taxon>
        <taxon>Bacillati</taxon>
        <taxon>Actinomycetota</taxon>
        <taxon>Actinomycetes</taxon>
        <taxon>Micrococcales</taxon>
        <taxon>Brevibacteriaceae</taxon>
        <taxon>Brevibacterium</taxon>
    </lineage>
</organism>
<dbReference type="RefSeq" id="WP_339392473.1">
    <property type="nucleotide sequence ID" value="NZ_BAABBK010000018.1"/>
</dbReference>
<accession>A0ABP9U5J4</accession>
<proteinExistence type="predicted"/>
<dbReference type="Gene3D" id="1.10.4190.10">
    <property type="entry name" value="Urease accessory protein UreF"/>
    <property type="match status" value="1"/>
</dbReference>
<reference evidence="1 2" key="1">
    <citation type="submission" date="2024-02" db="EMBL/GenBank/DDBJ databases">
        <title>Characterization of antibiotic resistant novel bacterial strains and their environmental applications.</title>
        <authorList>
            <person name="Manzoor S."/>
            <person name="Abbas S."/>
            <person name="Arshad M."/>
            <person name="Li W.J."/>
            <person name="Ahmed I."/>
        </authorList>
    </citation>
    <scope>NUCLEOTIDE SEQUENCE [LARGE SCALE GENOMIC DNA]</scope>
    <source>
        <strain evidence="1 2">KACC 15558</strain>
    </source>
</reference>
<evidence type="ECO:0000313" key="1">
    <source>
        <dbReference type="EMBL" id="GAA5342132.1"/>
    </source>
</evidence>
<dbReference type="InterPro" id="IPR002639">
    <property type="entry name" value="UreF"/>
</dbReference>
<dbReference type="Proteomes" id="UP001498935">
    <property type="component" value="Unassembled WGS sequence"/>
</dbReference>
<sequence length="264" mass="26470">MSAGTTGRGTMGALVPGAASGTVSPGTVDATVPGAASATLMLLLADARLPAGAHVSSNSVEAGLRNGLTPAEVAAYMRARMRTVVRVEAGAAVVTRHVLVAEDAAGAEEACADPAAVLTTVTAEWAARTPSPALREIAEVLGAGLRRVAVALWPGLAGVLPRRGTPRPVVLGAIAAAAGIPAVDLVRIVAYDDAQTVAAAVLKLEPMDPITATGWVLEACTAFEDSVADLATLTAPAAIPAAGAPLIEVWAQAQSALPRRLFRA</sequence>
<evidence type="ECO:0000313" key="2">
    <source>
        <dbReference type="Proteomes" id="UP001498935"/>
    </source>
</evidence>
<dbReference type="Pfam" id="PF01730">
    <property type="entry name" value="UreF"/>
    <property type="match status" value="1"/>
</dbReference>
<protein>
    <submittedName>
        <fullName evidence="1">Urease accessory UreF family protein</fullName>
    </submittedName>
</protein>
<name>A0ABP9U5J4_9MICO</name>
<dbReference type="EMBL" id="BAABNP010000018">
    <property type="protein sequence ID" value="GAA5342132.1"/>
    <property type="molecule type" value="Genomic_DNA"/>
</dbReference>
<keyword evidence="2" id="KW-1185">Reference proteome</keyword>
<dbReference type="InterPro" id="IPR038277">
    <property type="entry name" value="UreF_sf"/>
</dbReference>